<proteinExistence type="predicted"/>
<feature type="transmembrane region" description="Helical" evidence="2">
    <location>
        <begin position="113"/>
        <end position="131"/>
    </location>
</feature>
<feature type="compositionally biased region" description="Polar residues" evidence="1">
    <location>
        <begin position="21"/>
        <end position="30"/>
    </location>
</feature>
<keyword evidence="2" id="KW-1133">Transmembrane helix</keyword>
<accession>H0EIZ1</accession>
<keyword evidence="4" id="KW-1185">Reference proteome</keyword>
<gene>
    <name evidence="3" type="ORF">M7I_2513</name>
</gene>
<evidence type="ECO:0000256" key="1">
    <source>
        <dbReference type="SAM" id="MobiDB-lite"/>
    </source>
</evidence>
<dbReference type="HOGENOM" id="CLU_092120_0_0_1"/>
<feature type="region of interest" description="Disordered" evidence="1">
    <location>
        <begin position="1"/>
        <end position="30"/>
    </location>
</feature>
<feature type="transmembrane region" description="Helical" evidence="2">
    <location>
        <begin position="84"/>
        <end position="107"/>
    </location>
</feature>
<evidence type="ECO:0000256" key="2">
    <source>
        <dbReference type="SAM" id="Phobius"/>
    </source>
</evidence>
<dbReference type="Proteomes" id="UP000005446">
    <property type="component" value="Unassembled WGS sequence"/>
</dbReference>
<reference evidence="3 4" key="1">
    <citation type="journal article" date="2012" name="Eukaryot. Cell">
        <title>Genome sequence of the fungus Glarea lozoyensis: the first genome sequence of a species from the Helotiaceae family.</title>
        <authorList>
            <person name="Youssar L."/>
            <person name="Gruening B.A."/>
            <person name="Erxleben A."/>
            <person name="Guenther S."/>
            <person name="Huettel W."/>
        </authorList>
    </citation>
    <scope>NUCLEOTIDE SEQUENCE [LARGE SCALE GENOMIC DNA]</scope>
    <source>
        <strain evidence="4">ATCC 74030 / MF5533</strain>
    </source>
</reference>
<dbReference type="InParanoid" id="H0EIZ1"/>
<comment type="caution">
    <text evidence="3">The sequence shown here is derived from an EMBL/GenBank/DDBJ whole genome shotgun (WGS) entry which is preliminary data.</text>
</comment>
<keyword evidence="2" id="KW-0812">Transmembrane</keyword>
<evidence type="ECO:0000313" key="4">
    <source>
        <dbReference type="Proteomes" id="UP000005446"/>
    </source>
</evidence>
<protein>
    <recommendedName>
        <fullName evidence="5">MARVEL domain-containing protein</fullName>
    </recommendedName>
</protein>
<evidence type="ECO:0008006" key="5">
    <source>
        <dbReference type="Google" id="ProtNLM"/>
    </source>
</evidence>
<feature type="transmembrane region" description="Helical" evidence="2">
    <location>
        <begin position="167"/>
        <end position="195"/>
    </location>
</feature>
<dbReference type="EMBL" id="AGUE01000053">
    <property type="protein sequence ID" value="EHL01424.1"/>
    <property type="molecule type" value="Genomic_DNA"/>
</dbReference>
<sequence length="247" mass="27223">MASESAPFLSDNEHDDDYERQSNSPKSPAASTYFKRPLKILGGLTALTSVLTFALLIAIYILISIAPFENSRYDTSSADTVRDLAIVLFTTTFLLTPHLFLTLPAIIPLITDLVMTIVIFVFTAELLSQGYPSYSSCSRYRPYDPSNPYHRDPLPEKPECVAARDRICVMMGVAGIMGIAVGLLSVGLVILRAWALVKTKFWVGRMGSFKGWGLPGKGFEISFSLKIVRAGEGSSERVSEEERLIET</sequence>
<dbReference type="OrthoDB" id="3538077at2759"/>
<organism evidence="3 4">
    <name type="scientific">Glarea lozoyensis (strain ATCC 74030 / MF5533)</name>
    <dbReference type="NCBI Taxonomy" id="1104152"/>
    <lineage>
        <taxon>Eukaryota</taxon>
        <taxon>Fungi</taxon>
        <taxon>Dikarya</taxon>
        <taxon>Ascomycota</taxon>
        <taxon>Pezizomycotina</taxon>
        <taxon>Leotiomycetes</taxon>
        <taxon>Helotiales</taxon>
        <taxon>Helotiaceae</taxon>
        <taxon>Glarea</taxon>
    </lineage>
</organism>
<feature type="transmembrane region" description="Helical" evidence="2">
    <location>
        <begin position="40"/>
        <end position="63"/>
    </location>
</feature>
<name>H0EIZ1_GLAL7</name>
<dbReference type="AlphaFoldDB" id="H0EIZ1"/>
<evidence type="ECO:0000313" key="3">
    <source>
        <dbReference type="EMBL" id="EHL01424.1"/>
    </source>
</evidence>
<keyword evidence="2" id="KW-0472">Membrane</keyword>